<evidence type="ECO:0000313" key="3">
    <source>
        <dbReference type="EMBL" id="GAA5800554.1"/>
    </source>
</evidence>
<keyword evidence="4" id="KW-1185">Reference proteome</keyword>
<dbReference type="Pfam" id="PF01793">
    <property type="entry name" value="Glyco_transf_15"/>
    <property type="match status" value="1"/>
</dbReference>
<gene>
    <name evidence="3" type="ORF">HPULCUR_005990</name>
</gene>
<dbReference type="PIRSF" id="PIRSF018153">
    <property type="entry name" value="Glyco_trans_15"/>
    <property type="match status" value="1"/>
</dbReference>
<protein>
    <submittedName>
        <fullName evidence="3">Uncharacterized protein</fullName>
    </submittedName>
</protein>
<dbReference type="PANTHER" id="PTHR31121">
    <property type="entry name" value="ALPHA-1,2 MANNOSYLTRANSFERASE KTR1"/>
    <property type="match status" value="1"/>
</dbReference>
<name>A0ABP9Y0M3_9FUNG</name>
<evidence type="ECO:0000313" key="4">
    <source>
        <dbReference type="Proteomes" id="UP001476247"/>
    </source>
</evidence>
<dbReference type="InterPro" id="IPR029044">
    <property type="entry name" value="Nucleotide-diphossugar_trans"/>
</dbReference>
<evidence type="ECO:0000256" key="1">
    <source>
        <dbReference type="ARBA" id="ARBA00007677"/>
    </source>
</evidence>
<evidence type="ECO:0000256" key="2">
    <source>
        <dbReference type="ARBA" id="ARBA00022679"/>
    </source>
</evidence>
<dbReference type="SUPFAM" id="SSF53448">
    <property type="entry name" value="Nucleotide-diphospho-sugar transferases"/>
    <property type="match status" value="1"/>
</dbReference>
<comment type="similarity">
    <text evidence="1">Belongs to the glycosyltransferase 15 family.</text>
</comment>
<dbReference type="InterPro" id="IPR002685">
    <property type="entry name" value="Glyco_trans_15"/>
</dbReference>
<dbReference type="PANTHER" id="PTHR31121:SF6">
    <property type="entry name" value="ALPHA-1,2 MANNOSYLTRANSFERASE KTR1"/>
    <property type="match status" value="1"/>
</dbReference>
<reference evidence="3 4" key="1">
    <citation type="submission" date="2024-04" db="EMBL/GenBank/DDBJ databases">
        <title>genome sequences of Mucor flavus KT1a and Helicostylum pulchrum KT1b strains isolation_sourced from the surface of a dry-aged beef.</title>
        <authorList>
            <person name="Toyotome T."/>
            <person name="Hosono M."/>
            <person name="Torimaru M."/>
            <person name="Fukuda K."/>
            <person name="Mikami N."/>
        </authorList>
    </citation>
    <scope>NUCLEOTIDE SEQUENCE [LARGE SCALE GENOMIC DNA]</scope>
    <source>
        <strain evidence="3 4">KT1b</strain>
    </source>
</reference>
<proteinExistence type="inferred from homology"/>
<dbReference type="EMBL" id="BAABUJ010000016">
    <property type="protein sequence ID" value="GAA5800554.1"/>
    <property type="molecule type" value="Genomic_DNA"/>
</dbReference>
<dbReference type="Proteomes" id="UP001476247">
    <property type="component" value="Unassembled WGS sequence"/>
</dbReference>
<accession>A0ABP9Y0M3</accession>
<keyword evidence="2" id="KW-0808">Transferase</keyword>
<organism evidence="3 4">
    <name type="scientific">Helicostylum pulchrum</name>
    <dbReference type="NCBI Taxonomy" id="562976"/>
    <lineage>
        <taxon>Eukaryota</taxon>
        <taxon>Fungi</taxon>
        <taxon>Fungi incertae sedis</taxon>
        <taxon>Mucoromycota</taxon>
        <taxon>Mucoromycotina</taxon>
        <taxon>Mucoromycetes</taxon>
        <taxon>Mucorales</taxon>
        <taxon>Mucorineae</taxon>
        <taxon>Mucoraceae</taxon>
        <taxon>Helicostylum</taxon>
    </lineage>
</organism>
<comment type="caution">
    <text evidence="3">The sequence shown here is derived from an EMBL/GenBank/DDBJ whole genome shotgun (WGS) entry which is preliminary data.</text>
</comment>
<sequence>MRVTWDDDYFAYSTSAWQYDNPANLSYPHDRFRAAFVTFVKSDSASLTKLRFTIRNLEDQFNKQHSYPYIIYTDQELSEEYMELASSLTKATVRFERVQRDLYGYNENTDLQKAAQARNDLNTTMFGNSEDYRFQSRFMAGTIYRHALMQELDYSWRFEAGTEYLCPMDTDPFQYMFENKKTTSFSVALYEYRETIPTLYQTVLDFAKEHQDWIQSTSNPESLWHFILDESNVFNGCHFWNNFQIADVSFYRGEKYQRFFNYLDQKNGIFYERWGDPIIQSMGAVMFLTKQDIHFWDDIGYRVADYFTHCPSEKSLYSKCTCRPERNFDNDGYSCLRFY</sequence>
<dbReference type="Gene3D" id="3.90.550.10">
    <property type="entry name" value="Spore Coat Polysaccharide Biosynthesis Protein SpsA, Chain A"/>
    <property type="match status" value="1"/>
</dbReference>